<dbReference type="AlphaFoldDB" id="M8CE50"/>
<dbReference type="PANTHER" id="PTHR44329">
    <property type="entry name" value="SERINE/THREONINE-PROTEIN KINASE TNNI3K-RELATED"/>
    <property type="match status" value="1"/>
</dbReference>
<dbReference type="Pfam" id="PF06760">
    <property type="entry name" value="DUF1221"/>
    <property type="match status" value="1"/>
</dbReference>
<accession>M8CE50</accession>
<dbReference type="Pfam" id="PF00069">
    <property type="entry name" value="Pkinase"/>
    <property type="match status" value="1"/>
</dbReference>
<evidence type="ECO:0000313" key="2">
    <source>
        <dbReference type="EnsemblPlants" id="EMT32473"/>
    </source>
</evidence>
<dbReference type="InterPro" id="IPR051681">
    <property type="entry name" value="Ser/Thr_Kinases-Pseudokinases"/>
</dbReference>
<feature type="compositionally biased region" description="Basic and acidic residues" evidence="1">
    <location>
        <begin position="667"/>
        <end position="682"/>
    </location>
</feature>
<name>M8CE50_AEGTA</name>
<dbReference type="Gene3D" id="1.10.510.10">
    <property type="entry name" value="Transferase(Phosphotransferase) domain 1"/>
    <property type="match status" value="1"/>
</dbReference>
<protein>
    <submittedName>
        <fullName evidence="2">Light-sensor Protein kinase</fullName>
    </submittedName>
</protein>
<dbReference type="InterPro" id="IPR011009">
    <property type="entry name" value="Kinase-like_dom_sf"/>
</dbReference>
<evidence type="ECO:0000256" key="1">
    <source>
        <dbReference type="SAM" id="MobiDB-lite"/>
    </source>
</evidence>
<reference evidence="2" key="1">
    <citation type="submission" date="2015-06" db="UniProtKB">
        <authorList>
            <consortium name="EnsemblPlants"/>
        </authorList>
    </citation>
    <scope>IDENTIFICATION</scope>
</reference>
<dbReference type="GO" id="GO:0004674">
    <property type="term" value="F:protein serine/threonine kinase activity"/>
    <property type="evidence" value="ECO:0007669"/>
    <property type="project" value="TreeGrafter"/>
</dbReference>
<dbReference type="Pfam" id="PF07714">
    <property type="entry name" value="PK_Tyr_Ser-Thr"/>
    <property type="match status" value="1"/>
</dbReference>
<feature type="region of interest" description="Disordered" evidence="1">
    <location>
        <begin position="629"/>
        <end position="718"/>
    </location>
</feature>
<dbReference type="PROSITE" id="PS50011">
    <property type="entry name" value="PROTEIN_KINASE_DOM"/>
    <property type="match status" value="1"/>
</dbReference>
<dbReference type="EnsemblPlants" id="EMT32473">
    <property type="protein sequence ID" value="EMT32473"/>
    <property type="gene ID" value="F775_12294"/>
</dbReference>
<dbReference type="GO" id="GO:0005524">
    <property type="term" value="F:ATP binding"/>
    <property type="evidence" value="ECO:0007669"/>
    <property type="project" value="InterPro"/>
</dbReference>
<organism evidence="2">
    <name type="scientific">Aegilops tauschii</name>
    <name type="common">Tausch's goatgrass</name>
    <name type="synonym">Aegilops squarrosa</name>
    <dbReference type="NCBI Taxonomy" id="37682"/>
    <lineage>
        <taxon>Eukaryota</taxon>
        <taxon>Viridiplantae</taxon>
        <taxon>Streptophyta</taxon>
        <taxon>Embryophyta</taxon>
        <taxon>Tracheophyta</taxon>
        <taxon>Spermatophyta</taxon>
        <taxon>Magnoliopsida</taxon>
        <taxon>Liliopsida</taxon>
        <taxon>Poales</taxon>
        <taxon>Poaceae</taxon>
        <taxon>BOP clade</taxon>
        <taxon>Pooideae</taxon>
        <taxon>Triticodae</taxon>
        <taxon>Triticeae</taxon>
        <taxon>Triticinae</taxon>
        <taxon>Aegilops</taxon>
    </lineage>
</organism>
<proteinExistence type="predicted"/>
<dbReference type="SUPFAM" id="SSF56112">
    <property type="entry name" value="Protein kinase-like (PK-like)"/>
    <property type="match status" value="1"/>
</dbReference>
<dbReference type="InterPro" id="IPR001245">
    <property type="entry name" value="Ser-Thr/Tyr_kinase_cat_dom"/>
</dbReference>
<dbReference type="PANTHER" id="PTHR44329:SF260">
    <property type="entry name" value="PROTEIN KINASE DOMAIN-CONTAINING PROTEIN"/>
    <property type="match status" value="1"/>
</dbReference>
<sequence>MEQLRQLGEVVGSINALMAFEADLRINPRQCRLLAETCAHALDAVTGNVRAHLRFDERGSKWRALESPLRELHRALRDAEGYVRQCLDPRGSWWARAAAMAHGTECVEHHLHNILWCVSVAVDAIEAAGEIAGSEPDDHARARLLLANKYDRDMLEPKLFQLALGKRYLVSRELVVRMDAAWKEDRWALSQLLDEMTGPAAPKRLSKNEHRLAEVLAAPRGRLHPASILLGGDYSVRRRLGGRLKEVQWMGESFAMKHFIGDGEAVGAEVELLASVAHPNVAHATYCFHDEERKEYFVVMDQLMAKDLGSYVKEVSCPRRRTPFPVIVAIDIMLQIARGMEYLHAKGIYHGELNPSNVLVRLRQPDGGYVQVKVTGFGQSGIAMGANVNGDDNACIWVQAHREGRRVQLRHDLLRAPDRQGPVRGQPPGFGQSGIAMGANVNGDDNACIWYAPEVLKPEVADAGSRRTEKADVYSFAMICFELLTGKVPFEDNHLQGDKTSKNIRAGERPLFPFQTPKYLTALTKRCWHADPEQRPGFSSVCRVLRYVKRFLVMNPEQQQQQAAQGDEPVVPPVDYLDVEMQLLRRLPAWQRGEGARVPDLPFQMFAYKVLEREKTAGVVQAKDRAFDSGSEGNLLYGDENGVGAMSPDHPSSAASNGAMRPLPDSSDGKKPPSAKKADGKAARQPVAGHPQKVKPANPARTPQAPRRTLGVKTDGVS</sequence>
<dbReference type="InterPro" id="IPR000719">
    <property type="entry name" value="Prot_kinase_dom"/>
</dbReference>
<dbReference type="InterPro" id="IPR010632">
    <property type="entry name" value="DUF1221"/>
</dbReference>